<evidence type="ECO:0000313" key="4">
    <source>
        <dbReference type="Proteomes" id="UP001341281"/>
    </source>
</evidence>
<keyword evidence="4" id="KW-1185">Reference proteome</keyword>
<dbReference type="EMBL" id="CP144745">
    <property type="protein sequence ID" value="WVZ48952.1"/>
    <property type="molecule type" value="Genomic_DNA"/>
</dbReference>
<dbReference type="Proteomes" id="UP001341281">
    <property type="component" value="Chromosome 01"/>
</dbReference>
<feature type="signal peptide" evidence="2">
    <location>
        <begin position="1"/>
        <end position="27"/>
    </location>
</feature>
<feature type="chain" id="PRO_5042923674" evidence="2">
    <location>
        <begin position="28"/>
        <end position="121"/>
    </location>
</feature>
<protein>
    <submittedName>
        <fullName evidence="3">Uncharacterized protein</fullName>
    </submittedName>
</protein>
<proteinExistence type="predicted"/>
<dbReference type="AlphaFoldDB" id="A0AAQ3PLA6"/>
<reference evidence="3 4" key="1">
    <citation type="submission" date="2024-02" db="EMBL/GenBank/DDBJ databases">
        <title>High-quality chromosome-scale genome assembly of Pensacola bahiagrass (Paspalum notatum Flugge var. saurae).</title>
        <authorList>
            <person name="Vega J.M."/>
            <person name="Podio M."/>
            <person name="Orjuela J."/>
            <person name="Siena L.A."/>
            <person name="Pessino S.C."/>
            <person name="Combes M.C."/>
            <person name="Mariac C."/>
            <person name="Albertini E."/>
            <person name="Pupilli F."/>
            <person name="Ortiz J.P.A."/>
            <person name="Leblanc O."/>
        </authorList>
    </citation>
    <scope>NUCLEOTIDE SEQUENCE [LARGE SCALE GENOMIC DNA]</scope>
    <source>
        <strain evidence="3">R1</strain>
        <tissue evidence="3">Leaf</tissue>
    </source>
</reference>
<evidence type="ECO:0000313" key="3">
    <source>
        <dbReference type="EMBL" id="WVZ48952.1"/>
    </source>
</evidence>
<accession>A0AAQ3PLA6</accession>
<organism evidence="3 4">
    <name type="scientific">Paspalum notatum var. saurae</name>
    <dbReference type="NCBI Taxonomy" id="547442"/>
    <lineage>
        <taxon>Eukaryota</taxon>
        <taxon>Viridiplantae</taxon>
        <taxon>Streptophyta</taxon>
        <taxon>Embryophyta</taxon>
        <taxon>Tracheophyta</taxon>
        <taxon>Spermatophyta</taxon>
        <taxon>Magnoliopsida</taxon>
        <taxon>Liliopsida</taxon>
        <taxon>Poales</taxon>
        <taxon>Poaceae</taxon>
        <taxon>PACMAD clade</taxon>
        <taxon>Panicoideae</taxon>
        <taxon>Andropogonodae</taxon>
        <taxon>Paspaleae</taxon>
        <taxon>Paspalinae</taxon>
        <taxon>Paspalum</taxon>
    </lineage>
</organism>
<evidence type="ECO:0000256" key="1">
    <source>
        <dbReference type="SAM" id="MobiDB-lite"/>
    </source>
</evidence>
<sequence length="121" mass="12755">MASSKSNALETLMMTLALAMLATVAAAATSQLPLGPSTTTNLTLHNLYPFPVWPLVTANAGCPPSPPTTTATRSAAAVRQRPRHAGVPVRAMVGPRGRAYAGCADDYNDEALPVRDGRRRR</sequence>
<feature type="region of interest" description="Disordered" evidence="1">
    <location>
        <begin position="60"/>
        <end position="90"/>
    </location>
</feature>
<gene>
    <name evidence="3" type="ORF">U9M48_000337</name>
</gene>
<keyword evidence="2" id="KW-0732">Signal</keyword>
<name>A0AAQ3PLA6_PASNO</name>
<evidence type="ECO:0000256" key="2">
    <source>
        <dbReference type="SAM" id="SignalP"/>
    </source>
</evidence>
<feature type="compositionally biased region" description="Low complexity" evidence="1">
    <location>
        <begin position="68"/>
        <end position="77"/>
    </location>
</feature>